<dbReference type="AlphaFoldDB" id="A0AAP0G7Q6"/>
<feature type="region of interest" description="Disordered" evidence="10">
    <location>
        <begin position="808"/>
        <end position="841"/>
    </location>
</feature>
<dbReference type="InterPro" id="IPR008803">
    <property type="entry name" value="RHD3/Sey1"/>
</dbReference>
<dbReference type="GO" id="GO:0005525">
    <property type="term" value="F:GTP binding"/>
    <property type="evidence" value="ECO:0007669"/>
    <property type="project" value="UniProtKB-KW"/>
</dbReference>
<reference evidence="13 14" key="1">
    <citation type="journal article" date="2022" name="Nat. Plants">
        <title>Genomes of leafy and leafless Platanthera orchids illuminate the evolution of mycoheterotrophy.</title>
        <authorList>
            <person name="Li M.H."/>
            <person name="Liu K.W."/>
            <person name="Li Z."/>
            <person name="Lu H.C."/>
            <person name="Ye Q.L."/>
            <person name="Zhang D."/>
            <person name="Wang J.Y."/>
            <person name="Li Y.F."/>
            <person name="Zhong Z.M."/>
            <person name="Liu X."/>
            <person name="Yu X."/>
            <person name="Liu D.K."/>
            <person name="Tu X.D."/>
            <person name="Liu B."/>
            <person name="Hao Y."/>
            <person name="Liao X.Y."/>
            <person name="Jiang Y.T."/>
            <person name="Sun W.H."/>
            <person name="Chen J."/>
            <person name="Chen Y.Q."/>
            <person name="Ai Y."/>
            <person name="Zhai J.W."/>
            <person name="Wu S.S."/>
            <person name="Zhou Z."/>
            <person name="Hsiao Y.Y."/>
            <person name="Wu W.L."/>
            <person name="Chen Y.Y."/>
            <person name="Lin Y.F."/>
            <person name="Hsu J.L."/>
            <person name="Li C.Y."/>
            <person name="Wang Z.W."/>
            <person name="Zhao X."/>
            <person name="Zhong W.Y."/>
            <person name="Ma X.K."/>
            <person name="Ma L."/>
            <person name="Huang J."/>
            <person name="Chen G.Z."/>
            <person name="Huang M.Z."/>
            <person name="Huang L."/>
            <person name="Peng D.H."/>
            <person name="Luo Y.B."/>
            <person name="Zou S.Q."/>
            <person name="Chen S.P."/>
            <person name="Lan S."/>
            <person name="Tsai W.C."/>
            <person name="Van de Peer Y."/>
            <person name="Liu Z.J."/>
        </authorList>
    </citation>
    <scope>NUCLEOTIDE SEQUENCE [LARGE SCALE GENOMIC DNA]</scope>
    <source>
        <strain evidence="13">Lor287</strain>
    </source>
</reference>
<evidence type="ECO:0000256" key="1">
    <source>
        <dbReference type="ARBA" id="ARBA00022692"/>
    </source>
</evidence>
<dbReference type="GO" id="GO:0003924">
    <property type="term" value="F:GTPase activity"/>
    <property type="evidence" value="ECO:0007669"/>
    <property type="project" value="TreeGrafter"/>
</dbReference>
<sequence length="841" mass="95673">MECCQTQLIDGDGNFNVSGLDHFVKTVRLGECGLSYVVVAIMGPSISGKSLLLNKIFQTNFREMDAFKGRTQTSKGIWIANSPGIEPCTIVMDFEGSDRRERGEDDTVFERQTTLFALAVSDIILINMCCHDICREQAANKPLLKTIFQVMMRLLSPRKMTLLFVIHDKTNSPSEHLELVLREDIQRIWDSVAKLEAHKSTALNELFHVEVITFPNYEEREEQFNEQVNLLRNQFMHSIAPGGLAGDRGVLPASEFSLSSQHMWKVIKENRELDLPSHKVMIATIRCEEIANEKLSLFACDEAWSELSETVQSGSVVGFGQNVDSILDAYLEKYDEETTYFDEGVRSTRRQHLHANLLKLAHPSFRAVLKRLCSKILEKFTIDLDQSLIAGRGFASSVRDCALYYLLQFDQDFSGLKVKHANWDASCSREKLRLNIEAHATSISSTKLSELIVYYKKQLTEELAQPIESLFDNADQSTWVSIRKLYNRSIEKAISEFTSTLSGFELDSTDSDNLKMDLKRHARDVVENKSREETGKILTRLKDRFLDVFVRDNDSLPRVWTGKEDIKKITKDSRIAALKVLSIFAGIRLDEKVDQIESILNSALIDTPTAKEKQNTTLRDPLSSNIWEEIPPENTLISPSQCKSLWKKFIKETDFIVYDKMLIEGALRRKKVMRLLSWKVMALSTIIFLVCMMFSRNHLTIQAVLIAAFMVSNTLWIHRHNITRQFEHVMVAGFLSILSRSRLTPWFSRGAHQRGGHRSMRHVSCRPATFASNGPRLRRAVLATARDPPHQASPKPSTCDYEILKAHSRTTTQPPQTSAVFKTQSLRCNPTQNVDPVSNAD</sequence>
<feature type="compositionally biased region" description="Polar residues" evidence="10">
    <location>
        <begin position="809"/>
        <end position="841"/>
    </location>
</feature>
<evidence type="ECO:0000259" key="12">
    <source>
        <dbReference type="PROSITE" id="PS51715"/>
    </source>
</evidence>
<evidence type="ECO:0000256" key="2">
    <source>
        <dbReference type="ARBA" id="ARBA00022741"/>
    </source>
</evidence>
<dbReference type="PANTHER" id="PTHR45923">
    <property type="entry name" value="PROTEIN SEY1"/>
    <property type="match status" value="1"/>
</dbReference>
<dbReference type="GO" id="GO:0005783">
    <property type="term" value="C:endoplasmic reticulum"/>
    <property type="evidence" value="ECO:0007669"/>
    <property type="project" value="TreeGrafter"/>
</dbReference>
<evidence type="ECO:0000256" key="4">
    <source>
        <dbReference type="ARBA" id="ARBA00022824"/>
    </source>
</evidence>
<name>A0AAP0G7Q6_9ASPA</name>
<keyword evidence="7" id="KW-0342">GTP-binding</keyword>
<evidence type="ECO:0000256" key="3">
    <source>
        <dbReference type="ARBA" id="ARBA00022801"/>
    </source>
</evidence>
<comment type="similarity">
    <text evidence="9">Belongs to the TRAFAC class dynamin-like GTPase superfamily. GB1/RHD3 GTPase family.</text>
</comment>
<comment type="caution">
    <text evidence="13">The sequence shown here is derived from an EMBL/GenBank/DDBJ whole genome shotgun (WGS) entry which is preliminary data.</text>
</comment>
<dbReference type="InterPro" id="IPR046758">
    <property type="entry name" value="Sey1/RHD3-like_3HB"/>
</dbReference>
<dbReference type="Pfam" id="PF20428">
    <property type="entry name" value="Sey1_3HB"/>
    <property type="match status" value="1"/>
</dbReference>
<keyword evidence="2" id="KW-0547">Nucleotide-binding</keyword>
<keyword evidence="14" id="KW-1185">Reference proteome</keyword>
<keyword evidence="5 11" id="KW-1133">Transmembrane helix</keyword>
<evidence type="ECO:0000256" key="5">
    <source>
        <dbReference type="ARBA" id="ARBA00022989"/>
    </source>
</evidence>
<organism evidence="13 14">
    <name type="scientific">Platanthera zijinensis</name>
    <dbReference type="NCBI Taxonomy" id="2320716"/>
    <lineage>
        <taxon>Eukaryota</taxon>
        <taxon>Viridiplantae</taxon>
        <taxon>Streptophyta</taxon>
        <taxon>Embryophyta</taxon>
        <taxon>Tracheophyta</taxon>
        <taxon>Spermatophyta</taxon>
        <taxon>Magnoliopsida</taxon>
        <taxon>Liliopsida</taxon>
        <taxon>Asparagales</taxon>
        <taxon>Orchidaceae</taxon>
        <taxon>Orchidoideae</taxon>
        <taxon>Orchideae</taxon>
        <taxon>Orchidinae</taxon>
        <taxon>Platanthera</taxon>
    </lineage>
</organism>
<dbReference type="GO" id="GO:0016320">
    <property type="term" value="P:endoplasmic reticulum membrane fusion"/>
    <property type="evidence" value="ECO:0007669"/>
    <property type="project" value="TreeGrafter"/>
</dbReference>
<dbReference type="Pfam" id="PF05879">
    <property type="entry name" value="RHD3_GTPase"/>
    <property type="match status" value="1"/>
</dbReference>
<evidence type="ECO:0000256" key="11">
    <source>
        <dbReference type="SAM" id="Phobius"/>
    </source>
</evidence>
<dbReference type="EMBL" id="JBBWWQ010000007">
    <property type="protein sequence ID" value="KAK8942661.1"/>
    <property type="molecule type" value="Genomic_DNA"/>
</dbReference>
<keyword evidence="3" id="KW-0378">Hydrolase</keyword>
<dbReference type="InterPro" id="IPR027417">
    <property type="entry name" value="P-loop_NTPase"/>
</dbReference>
<keyword evidence="8 11" id="KW-0472">Membrane</keyword>
<evidence type="ECO:0000256" key="9">
    <source>
        <dbReference type="PROSITE-ProRule" id="PRU01052"/>
    </source>
</evidence>
<evidence type="ECO:0000256" key="8">
    <source>
        <dbReference type="ARBA" id="ARBA00023136"/>
    </source>
</evidence>
<dbReference type="InterPro" id="IPR030386">
    <property type="entry name" value="G_GB1_RHD3_dom"/>
</dbReference>
<protein>
    <recommendedName>
        <fullName evidence="12">GB1/RHD3-type G domain-containing protein</fullName>
    </recommendedName>
</protein>
<gene>
    <name evidence="13" type="ORF">KSP39_PZI009016</name>
</gene>
<feature type="domain" description="GB1/RHD3-type G" evidence="12">
    <location>
        <begin position="33"/>
        <end position="248"/>
    </location>
</feature>
<dbReference type="Proteomes" id="UP001418222">
    <property type="component" value="Unassembled WGS sequence"/>
</dbReference>
<dbReference type="SUPFAM" id="SSF52540">
    <property type="entry name" value="P-loop containing nucleoside triphosphate hydrolases"/>
    <property type="match status" value="1"/>
</dbReference>
<dbReference type="PANTHER" id="PTHR45923:SF20">
    <property type="entry name" value="PROTEIN ROOT HAIR DEFECTIVE 3 HOMOLOG 2"/>
    <property type="match status" value="1"/>
</dbReference>
<keyword evidence="6" id="KW-0175">Coiled coil</keyword>
<evidence type="ECO:0000313" key="14">
    <source>
        <dbReference type="Proteomes" id="UP001418222"/>
    </source>
</evidence>
<keyword evidence="1 11" id="KW-0812">Transmembrane</keyword>
<evidence type="ECO:0000256" key="7">
    <source>
        <dbReference type="ARBA" id="ARBA00023134"/>
    </source>
</evidence>
<evidence type="ECO:0000313" key="13">
    <source>
        <dbReference type="EMBL" id="KAK8942661.1"/>
    </source>
</evidence>
<dbReference type="FunFam" id="3.40.50.300:FF:002271">
    <property type="entry name" value="Protein ROOT HAIR DEFECTIVE 3 homolog"/>
    <property type="match status" value="1"/>
</dbReference>
<dbReference type="PROSITE" id="PS51715">
    <property type="entry name" value="G_GB1_RHD3"/>
    <property type="match status" value="1"/>
</dbReference>
<proteinExistence type="inferred from homology"/>
<keyword evidence="4" id="KW-0256">Endoplasmic reticulum</keyword>
<evidence type="ECO:0000256" key="6">
    <source>
        <dbReference type="ARBA" id="ARBA00023054"/>
    </source>
</evidence>
<feature type="transmembrane region" description="Helical" evidence="11">
    <location>
        <begin position="701"/>
        <end position="718"/>
    </location>
</feature>
<dbReference type="Gene3D" id="3.40.50.300">
    <property type="entry name" value="P-loop containing nucleotide triphosphate hydrolases"/>
    <property type="match status" value="1"/>
</dbReference>
<accession>A0AAP0G7Q6</accession>
<evidence type="ECO:0000256" key="10">
    <source>
        <dbReference type="SAM" id="MobiDB-lite"/>
    </source>
</evidence>